<dbReference type="Gene3D" id="1.10.150.20">
    <property type="entry name" value="5' to 3' exonuclease, C-terminal subdomain"/>
    <property type="match status" value="1"/>
</dbReference>
<dbReference type="OrthoDB" id="8020814at2"/>
<dbReference type="GO" id="GO:0006351">
    <property type="term" value="P:DNA-templated transcription"/>
    <property type="evidence" value="ECO:0007669"/>
    <property type="project" value="InterPro"/>
</dbReference>
<dbReference type="AlphaFoldDB" id="A0A1B2EFW3"/>
<dbReference type="SUPFAM" id="SSF47789">
    <property type="entry name" value="C-terminal domain of RNA polymerase alpha subunit"/>
    <property type="match status" value="1"/>
</dbReference>
<name>A0A1B2EFW3_9HYPH</name>
<reference evidence="2" key="1">
    <citation type="submission" date="2016-07" db="EMBL/GenBank/DDBJ databases">
        <title>Microvirga ossetica sp. nov. a new species of rhizobia isolated from root nodules of the legume species Vicia alpestris Steven originated from North Ossetia region in the Caucasus.</title>
        <authorList>
            <person name="Safronova V.I."/>
            <person name="Kuznetsova I.G."/>
            <person name="Sazanova A.L."/>
            <person name="Belimov A."/>
            <person name="Andronov E."/>
            <person name="Osledkin Y.S."/>
            <person name="Onishchuk O.P."/>
            <person name="Kurchak O.N."/>
            <person name="Shaposhnikov A.I."/>
            <person name="Willems A."/>
            <person name="Tikhonovich I.A."/>
        </authorList>
    </citation>
    <scope>NUCLEOTIDE SEQUENCE [LARGE SCALE GENOMIC DNA]</scope>
    <source>
        <strain evidence="2">V5/3M</strain>
    </source>
</reference>
<dbReference type="RefSeq" id="WP_099509878.1">
    <property type="nucleotide sequence ID" value="NZ_CP016616.1"/>
</dbReference>
<dbReference type="GO" id="GO:0003677">
    <property type="term" value="F:DNA binding"/>
    <property type="evidence" value="ECO:0007669"/>
    <property type="project" value="InterPro"/>
</dbReference>
<organism evidence="2">
    <name type="scientific">Microvirga ossetica</name>
    <dbReference type="NCBI Taxonomy" id="1882682"/>
    <lineage>
        <taxon>Bacteria</taxon>
        <taxon>Pseudomonadati</taxon>
        <taxon>Pseudomonadota</taxon>
        <taxon>Alphaproteobacteria</taxon>
        <taxon>Hyphomicrobiales</taxon>
        <taxon>Methylobacteriaceae</taxon>
        <taxon>Microvirga</taxon>
    </lineage>
</organism>
<evidence type="ECO:0000313" key="2">
    <source>
        <dbReference type="EMBL" id="ANY78863.1"/>
    </source>
</evidence>
<dbReference type="GO" id="GO:0003899">
    <property type="term" value="F:DNA-directed RNA polymerase activity"/>
    <property type="evidence" value="ECO:0007669"/>
    <property type="project" value="InterPro"/>
</dbReference>
<dbReference type="KEGG" id="moc:BB934_12090"/>
<feature type="domain" description="RNA polymerase alpha subunit C-terminal" evidence="1">
    <location>
        <begin position="11"/>
        <end position="62"/>
    </location>
</feature>
<sequence length="73" mass="8005">MHKGLFEDCEGPIRGLRLPLNAWNALDRENITTLAQLVAIADQVERLPGIGVKTALAIRTELDRIALLDARSA</sequence>
<gene>
    <name evidence="2" type="ORF">BB934_12090</name>
</gene>
<dbReference type="EMBL" id="CP016616">
    <property type="protein sequence ID" value="ANY78863.1"/>
    <property type="molecule type" value="Genomic_DNA"/>
</dbReference>
<evidence type="ECO:0000259" key="1">
    <source>
        <dbReference type="Pfam" id="PF03118"/>
    </source>
</evidence>
<dbReference type="Pfam" id="PF03118">
    <property type="entry name" value="RNA_pol_A_CTD"/>
    <property type="match status" value="1"/>
</dbReference>
<dbReference type="InterPro" id="IPR011260">
    <property type="entry name" value="RNAP_asu_C"/>
</dbReference>
<proteinExistence type="predicted"/>
<accession>A0A1B2EFW3</accession>
<protein>
    <recommendedName>
        <fullName evidence="1">RNA polymerase alpha subunit C-terminal domain-containing protein</fullName>
    </recommendedName>
</protein>